<proteinExistence type="predicted"/>
<dbReference type="Proteomes" id="UP000247702">
    <property type="component" value="Unassembled WGS sequence"/>
</dbReference>
<dbReference type="AlphaFoldDB" id="A0A2Z6R4L6"/>
<dbReference type="InterPro" id="IPR051481">
    <property type="entry name" value="BTB-POZ/Galectin-3-binding"/>
</dbReference>
<feature type="domain" description="TLDc" evidence="2">
    <location>
        <begin position="294"/>
        <end position="475"/>
    </location>
</feature>
<evidence type="ECO:0000259" key="2">
    <source>
        <dbReference type="PROSITE" id="PS51886"/>
    </source>
</evidence>
<organism evidence="3 5">
    <name type="scientific">Rhizophagus clarus</name>
    <dbReference type="NCBI Taxonomy" id="94130"/>
    <lineage>
        <taxon>Eukaryota</taxon>
        <taxon>Fungi</taxon>
        <taxon>Fungi incertae sedis</taxon>
        <taxon>Mucoromycota</taxon>
        <taxon>Glomeromycotina</taxon>
        <taxon>Glomeromycetes</taxon>
        <taxon>Glomerales</taxon>
        <taxon>Glomeraceae</taxon>
        <taxon>Rhizophagus</taxon>
    </lineage>
</organism>
<dbReference type="CDD" id="cd18186">
    <property type="entry name" value="BTB_POZ_ZBTB_KLHL-like"/>
    <property type="match status" value="1"/>
</dbReference>
<dbReference type="EMBL" id="BEXD01000465">
    <property type="protein sequence ID" value="GBB87678.1"/>
    <property type="molecule type" value="Genomic_DNA"/>
</dbReference>
<dbReference type="InterPro" id="IPR000210">
    <property type="entry name" value="BTB/POZ_dom"/>
</dbReference>
<dbReference type="OrthoDB" id="6359816at2759"/>
<reference evidence="3 5" key="1">
    <citation type="submission" date="2017-11" db="EMBL/GenBank/DDBJ databases">
        <title>The genome of Rhizophagus clarus HR1 reveals common genetic basis of auxotrophy among arbuscular mycorrhizal fungi.</title>
        <authorList>
            <person name="Kobayashi Y."/>
        </authorList>
    </citation>
    <scope>NUCLEOTIDE SEQUENCE [LARGE SCALE GENOMIC DNA]</scope>
    <source>
        <strain evidence="3 5">HR1</strain>
    </source>
</reference>
<dbReference type="InterPro" id="IPR006571">
    <property type="entry name" value="TLDc_dom"/>
</dbReference>
<keyword evidence="5" id="KW-1185">Reference proteome</keyword>
<dbReference type="PANTHER" id="PTHR24410">
    <property type="entry name" value="HL07962P-RELATED"/>
    <property type="match status" value="1"/>
</dbReference>
<dbReference type="Pfam" id="PF00651">
    <property type="entry name" value="BTB"/>
    <property type="match status" value="1"/>
</dbReference>
<evidence type="ECO:0000313" key="4">
    <source>
        <dbReference type="EMBL" id="GES84991.1"/>
    </source>
</evidence>
<name>A0A2Z6R4L6_9GLOM</name>
<accession>A0A2Z6R4L6</accession>
<dbReference type="SMART" id="SM00584">
    <property type="entry name" value="TLDc"/>
    <property type="match status" value="1"/>
</dbReference>
<feature type="domain" description="BTB" evidence="1">
    <location>
        <begin position="23"/>
        <end position="94"/>
    </location>
</feature>
<dbReference type="PROSITE" id="PS51886">
    <property type="entry name" value="TLDC"/>
    <property type="match status" value="1"/>
</dbReference>
<evidence type="ECO:0000313" key="3">
    <source>
        <dbReference type="EMBL" id="GBB87678.1"/>
    </source>
</evidence>
<reference evidence="4" key="2">
    <citation type="submission" date="2019-10" db="EMBL/GenBank/DDBJ databases">
        <title>Conservation and host-specific expression of non-tandemly repeated heterogenous ribosome RNA gene in arbuscular mycorrhizal fungi.</title>
        <authorList>
            <person name="Maeda T."/>
            <person name="Kobayashi Y."/>
            <person name="Nakagawa T."/>
            <person name="Ezawa T."/>
            <person name="Yamaguchi K."/>
            <person name="Bino T."/>
            <person name="Nishimoto Y."/>
            <person name="Shigenobu S."/>
            <person name="Kawaguchi M."/>
        </authorList>
    </citation>
    <scope>NUCLEOTIDE SEQUENCE</scope>
    <source>
        <strain evidence="4">HR1</strain>
    </source>
</reference>
<dbReference type="Gene3D" id="1.25.40.420">
    <property type="match status" value="1"/>
</dbReference>
<gene>
    <name evidence="4" type="ORF">RCL2_001207800</name>
    <name evidence="3" type="ORF">RclHR1_14160004</name>
</gene>
<comment type="caution">
    <text evidence="3">The sequence shown here is derived from an EMBL/GenBank/DDBJ whole genome shotgun (WGS) entry which is preliminary data.</text>
</comment>
<dbReference type="Pfam" id="PF07534">
    <property type="entry name" value="TLD"/>
    <property type="match status" value="1"/>
</dbReference>
<dbReference type="SUPFAM" id="SSF54695">
    <property type="entry name" value="POZ domain"/>
    <property type="match status" value="1"/>
</dbReference>
<dbReference type="InterPro" id="IPR011333">
    <property type="entry name" value="SKP1/BTB/POZ_sf"/>
</dbReference>
<protein>
    <submittedName>
        <fullName evidence="4">BTB/POZ domain-containing protein</fullName>
    </submittedName>
</protein>
<dbReference type="Proteomes" id="UP000615446">
    <property type="component" value="Unassembled WGS sequence"/>
</dbReference>
<dbReference type="SMART" id="SM00225">
    <property type="entry name" value="BTB"/>
    <property type="match status" value="1"/>
</dbReference>
<dbReference type="Gene3D" id="3.30.710.10">
    <property type="entry name" value="Potassium Channel Kv1.1, Chain A"/>
    <property type="match status" value="1"/>
</dbReference>
<evidence type="ECO:0000259" key="1">
    <source>
        <dbReference type="PROSITE" id="PS50097"/>
    </source>
</evidence>
<dbReference type="PANTHER" id="PTHR24410:SF23">
    <property type="entry name" value="BTB DOMAIN-CONTAINING PROTEIN-RELATED"/>
    <property type="match status" value="1"/>
</dbReference>
<dbReference type="PROSITE" id="PS50097">
    <property type="entry name" value="BTB"/>
    <property type="match status" value="1"/>
</dbReference>
<sequence>MSFEYSQEVANDFEKLLEADEEYNVIIYVGDNSKEFYAHSIILRIRSQYFCTVFSKEWSVKKDREYIFKFPNISPQLFKIILRFLYCGKVNLENLQGPDIIKLLIVADELKIQTLILCIQEYLIKYQYEFLQQNLLEILETVYQRESFTNLWNYYLENICAKPVILLESDKFINLKAPLLESLLKRDDLSLDEIDIWNSLIKWGFFQHPSIQQDVKKWNKEEITIMERTLHKFIPLIRFYHMDSENFFLKVYPFKILIPDDILDNVLAFHMAPSVKSKLNIQPPRKPIHVYDSVIIGPQHFAIFSSWIENKNNTYYNERYIPYNFNLIFRSNRDGNTPAAFHARCDDKGATIVIAKIQNSEQILGGYNPFKWDTTNLYKFTNNSFLFSFTNRNNLSSAKVCHVKEGDSAIYCCEDYGPAFGSGYDLFQDVDGTWKNYSSSYPKIDFPQDYYDEMDDEMEDYNEFDVENYEVFQVIKK</sequence>
<evidence type="ECO:0000313" key="5">
    <source>
        <dbReference type="Proteomes" id="UP000247702"/>
    </source>
</evidence>
<dbReference type="EMBL" id="BLAL01000087">
    <property type="protein sequence ID" value="GES84991.1"/>
    <property type="molecule type" value="Genomic_DNA"/>
</dbReference>